<dbReference type="EMBL" id="VSRR010003022">
    <property type="protein sequence ID" value="MPC34288.1"/>
    <property type="molecule type" value="Genomic_DNA"/>
</dbReference>
<accession>A0A5B7ELT0</accession>
<comment type="caution">
    <text evidence="1">The sequence shown here is derived from an EMBL/GenBank/DDBJ whole genome shotgun (WGS) entry which is preliminary data.</text>
</comment>
<organism evidence="1 2">
    <name type="scientific">Portunus trituberculatus</name>
    <name type="common">Swimming crab</name>
    <name type="synonym">Neptunus trituberculatus</name>
    <dbReference type="NCBI Taxonomy" id="210409"/>
    <lineage>
        <taxon>Eukaryota</taxon>
        <taxon>Metazoa</taxon>
        <taxon>Ecdysozoa</taxon>
        <taxon>Arthropoda</taxon>
        <taxon>Crustacea</taxon>
        <taxon>Multicrustacea</taxon>
        <taxon>Malacostraca</taxon>
        <taxon>Eumalacostraca</taxon>
        <taxon>Eucarida</taxon>
        <taxon>Decapoda</taxon>
        <taxon>Pleocyemata</taxon>
        <taxon>Brachyura</taxon>
        <taxon>Eubrachyura</taxon>
        <taxon>Portunoidea</taxon>
        <taxon>Portunidae</taxon>
        <taxon>Portuninae</taxon>
        <taxon>Portunus</taxon>
    </lineage>
</organism>
<dbReference type="AlphaFoldDB" id="A0A5B7ELT0"/>
<reference evidence="1 2" key="1">
    <citation type="submission" date="2019-05" db="EMBL/GenBank/DDBJ databases">
        <title>Another draft genome of Portunus trituberculatus and its Hox gene families provides insights of decapod evolution.</title>
        <authorList>
            <person name="Jeong J.-H."/>
            <person name="Song I."/>
            <person name="Kim S."/>
            <person name="Choi T."/>
            <person name="Kim D."/>
            <person name="Ryu S."/>
            <person name="Kim W."/>
        </authorList>
    </citation>
    <scope>NUCLEOTIDE SEQUENCE [LARGE SCALE GENOMIC DNA]</scope>
    <source>
        <tissue evidence="1">Muscle</tissue>
    </source>
</reference>
<evidence type="ECO:0000313" key="2">
    <source>
        <dbReference type="Proteomes" id="UP000324222"/>
    </source>
</evidence>
<proteinExistence type="predicted"/>
<keyword evidence="2" id="KW-1185">Reference proteome</keyword>
<gene>
    <name evidence="1" type="ORF">E2C01_027672</name>
</gene>
<dbReference type="Proteomes" id="UP000324222">
    <property type="component" value="Unassembled WGS sequence"/>
</dbReference>
<name>A0A5B7ELT0_PORTR</name>
<evidence type="ECO:0000313" key="1">
    <source>
        <dbReference type="EMBL" id="MPC34288.1"/>
    </source>
</evidence>
<sequence>MSQQNLQKIGVFTASLPQSEPQDMAGWMDVSTSSKGSRCCINISAIAVATRMCSKKGIHDAFSGE</sequence>
<protein>
    <submittedName>
        <fullName evidence="1">Uncharacterized protein</fullName>
    </submittedName>
</protein>